<dbReference type="Pfam" id="PF14154">
    <property type="entry name" value="DUF4306"/>
    <property type="match status" value="1"/>
</dbReference>
<evidence type="ECO:0000313" key="3">
    <source>
        <dbReference type="Proteomes" id="UP001180087"/>
    </source>
</evidence>
<sequence>MFLFIQLGVTIFIFLASFLFSWYEGSAVLENPWEWNYSTPFSHLLHGEVNKVSDISLLDHFVYAAKFHPLYPALMLLSGVYLLVLVGRIYFRKGDRGFFVYVAVLGALLLLLSLVMFNAYTSGGKLFFYLSLASGIICFVISTFTHYHNNKSVSSV</sequence>
<proteinExistence type="predicted"/>
<keyword evidence="3" id="KW-1185">Reference proteome</keyword>
<feature type="transmembrane region" description="Helical" evidence="1">
    <location>
        <begin position="126"/>
        <end position="147"/>
    </location>
</feature>
<protein>
    <submittedName>
        <fullName evidence="2">YjdJ family protein</fullName>
    </submittedName>
</protein>
<evidence type="ECO:0000313" key="2">
    <source>
        <dbReference type="EMBL" id="WLV25364.1"/>
    </source>
</evidence>
<keyword evidence="1" id="KW-0472">Membrane</keyword>
<name>A0ABY9KWV9_9BACI</name>
<organism evidence="2 3">
    <name type="scientific">Aciduricibacillus chroicocephali</name>
    <dbReference type="NCBI Taxonomy" id="3054939"/>
    <lineage>
        <taxon>Bacteria</taxon>
        <taxon>Bacillati</taxon>
        <taxon>Bacillota</taxon>
        <taxon>Bacilli</taxon>
        <taxon>Bacillales</taxon>
        <taxon>Bacillaceae</taxon>
        <taxon>Aciduricibacillus</taxon>
    </lineage>
</organism>
<dbReference type="EMBL" id="CP129113">
    <property type="protein sequence ID" value="WLV25364.1"/>
    <property type="molecule type" value="Genomic_DNA"/>
</dbReference>
<accession>A0ABY9KWV9</accession>
<feature type="transmembrane region" description="Helical" evidence="1">
    <location>
        <begin position="70"/>
        <end position="91"/>
    </location>
</feature>
<keyword evidence="1" id="KW-0812">Transmembrane</keyword>
<dbReference type="InterPro" id="IPR025440">
    <property type="entry name" value="DUF4306"/>
</dbReference>
<dbReference type="Proteomes" id="UP001180087">
    <property type="component" value="Chromosome"/>
</dbReference>
<dbReference type="RefSeq" id="WP_348029152.1">
    <property type="nucleotide sequence ID" value="NZ_CP129113.1"/>
</dbReference>
<evidence type="ECO:0000256" key="1">
    <source>
        <dbReference type="SAM" id="Phobius"/>
    </source>
</evidence>
<keyword evidence="1" id="KW-1133">Transmembrane helix</keyword>
<feature type="transmembrane region" description="Helical" evidence="1">
    <location>
        <begin position="7"/>
        <end position="23"/>
    </location>
</feature>
<gene>
    <name evidence="2" type="ORF">QR721_03810</name>
</gene>
<reference evidence="2" key="1">
    <citation type="submission" date="2023-06" db="EMBL/GenBank/DDBJ databases">
        <title>A Treasure from Seagulls: Isolation and Description of Aciduricobacillus qingdaonensis gen. nov., sp. nov., a Rare Obligately Uric Acid-utilizing Member in the Family Bacillaceae.</title>
        <authorList>
            <person name="Liu W."/>
            <person name="Wang B."/>
        </authorList>
    </citation>
    <scope>NUCLEOTIDE SEQUENCE</scope>
    <source>
        <strain evidence="2">44XB</strain>
    </source>
</reference>
<feature type="transmembrane region" description="Helical" evidence="1">
    <location>
        <begin position="98"/>
        <end position="120"/>
    </location>
</feature>